<dbReference type="PANTHER" id="PTHR34297:SF2">
    <property type="entry name" value="ASP23_GLS24 FAMILY ENVELOPE STRESS RESPONSE PROTEIN"/>
    <property type="match status" value="1"/>
</dbReference>
<sequence length="120" mass="13000">MAIELSTEYGKVVVADEVISVLAGSAALDCYGLVGMASRNQLKDGIAELLRRDNLSRGVEMHRDEHGALTIDLYIVVSYGTKISVVAHNVQTKVKYALKDVAGLLVNDVNIFVQGVRIVQ</sequence>
<protein>
    <recommendedName>
        <fullName evidence="4">Asp23/Gls24 family envelope stress response protein</fullName>
    </recommendedName>
</protein>
<dbReference type="AlphaFoldDB" id="A0A916JVM9"/>
<organism evidence="2 3">
    <name type="scientific">Paenibacillus solanacearum</name>
    <dbReference type="NCBI Taxonomy" id="2048548"/>
    <lineage>
        <taxon>Bacteria</taxon>
        <taxon>Bacillati</taxon>
        <taxon>Bacillota</taxon>
        <taxon>Bacilli</taxon>
        <taxon>Bacillales</taxon>
        <taxon>Paenibacillaceae</taxon>
        <taxon>Paenibacillus</taxon>
    </lineage>
</organism>
<accession>A0A916JVM9</accession>
<name>A0A916JVM9_9BACL</name>
<evidence type="ECO:0000256" key="1">
    <source>
        <dbReference type="ARBA" id="ARBA00005721"/>
    </source>
</evidence>
<dbReference type="EMBL" id="CAJVAS010000002">
    <property type="protein sequence ID" value="CAG7603777.1"/>
    <property type="molecule type" value="Genomic_DNA"/>
</dbReference>
<gene>
    <name evidence="2" type="ORF">PAESOLCIP111_00631</name>
</gene>
<reference evidence="2" key="1">
    <citation type="submission" date="2021-06" db="EMBL/GenBank/DDBJ databases">
        <authorList>
            <person name="Criscuolo A."/>
        </authorList>
    </citation>
    <scope>NUCLEOTIDE SEQUENCE</scope>
    <source>
        <strain evidence="2">CIP111600</strain>
    </source>
</reference>
<comment type="caution">
    <text evidence="2">The sequence shown here is derived from an EMBL/GenBank/DDBJ whole genome shotgun (WGS) entry which is preliminary data.</text>
</comment>
<evidence type="ECO:0008006" key="4">
    <source>
        <dbReference type="Google" id="ProtNLM"/>
    </source>
</evidence>
<keyword evidence="3" id="KW-1185">Reference proteome</keyword>
<dbReference type="PANTHER" id="PTHR34297">
    <property type="entry name" value="HYPOTHETICAL CYTOSOLIC PROTEIN-RELATED"/>
    <property type="match status" value="1"/>
</dbReference>
<evidence type="ECO:0000313" key="3">
    <source>
        <dbReference type="Proteomes" id="UP000693672"/>
    </source>
</evidence>
<dbReference type="Pfam" id="PF03780">
    <property type="entry name" value="Asp23"/>
    <property type="match status" value="1"/>
</dbReference>
<dbReference type="InterPro" id="IPR005531">
    <property type="entry name" value="Asp23"/>
</dbReference>
<dbReference type="Proteomes" id="UP000693672">
    <property type="component" value="Unassembled WGS sequence"/>
</dbReference>
<proteinExistence type="inferred from homology"/>
<evidence type="ECO:0000313" key="2">
    <source>
        <dbReference type="EMBL" id="CAG7603777.1"/>
    </source>
</evidence>
<comment type="similarity">
    <text evidence="1">Belongs to the asp23 family.</text>
</comment>
<dbReference type="RefSeq" id="WP_218090466.1">
    <property type="nucleotide sequence ID" value="NZ_CAJVAS010000002.1"/>
</dbReference>